<feature type="compositionally biased region" description="Basic residues" evidence="9">
    <location>
        <begin position="32"/>
        <end position="47"/>
    </location>
</feature>
<accession>A0AAV5JUZ2</accession>
<dbReference type="PANTHER" id="PTHR31375">
    <property type="match status" value="1"/>
</dbReference>
<evidence type="ECO:0000256" key="5">
    <source>
        <dbReference type="ARBA" id="ARBA00022801"/>
    </source>
</evidence>
<evidence type="ECO:0000256" key="3">
    <source>
        <dbReference type="ARBA" id="ARBA00022512"/>
    </source>
</evidence>
<gene>
    <name evidence="10" type="ORF">SLEP1_g25406</name>
</gene>
<feature type="region of interest" description="Disordered" evidence="9">
    <location>
        <begin position="32"/>
        <end position="55"/>
    </location>
</feature>
<dbReference type="Gene3D" id="2.160.20.10">
    <property type="entry name" value="Single-stranded right-handed beta-helix, Pectin lyase-like"/>
    <property type="match status" value="1"/>
</dbReference>
<proteinExistence type="inferred from homology"/>
<dbReference type="GO" id="GO:0005975">
    <property type="term" value="P:carbohydrate metabolic process"/>
    <property type="evidence" value="ECO:0007669"/>
    <property type="project" value="InterPro"/>
</dbReference>
<dbReference type="InterPro" id="IPR011050">
    <property type="entry name" value="Pectin_lyase_fold/virulence"/>
</dbReference>
<dbReference type="SUPFAM" id="SSF51126">
    <property type="entry name" value="Pectin lyase-like"/>
    <property type="match status" value="1"/>
</dbReference>
<name>A0AAV5JUZ2_9ROSI</name>
<comment type="caution">
    <text evidence="10">The sequence shown here is derived from an EMBL/GenBank/DDBJ whole genome shotgun (WGS) entry which is preliminary data.</text>
</comment>
<dbReference type="Pfam" id="PF00295">
    <property type="entry name" value="Glyco_hydro_28"/>
    <property type="match status" value="1"/>
</dbReference>
<comment type="similarity">
    <text evidence="2 8">Belongs to the glycosyl hydrolase 28 family.</text>
</comment>
<evidence type="ECO:0000256" key="2">
    <source>
        <dbReference type="ARBA" id="ARBA00008834"/>
    </source>
</evidence>
<dbReference type="InterPro" id="IPR000743">
    <property type="entry name" value="Glyco_hydro_28"/>
</dbReference>
<keyword evidence="11" id="KW-1185">Reference proteome</keyword>
<dbReference type="GO" id="GO:0004650">
    <property type="term" value="F:polygalacturonase activity"/>
    <property type="evidence" value="ECO:0007669"/>
    <property type="project" value="InterPro"/>
</dbReference>
<protein>
    <recommendedName>
        <fullName evidence="12">Polygalacturonase</fullName>
    </recommendedName>
</protein>
<keyword evidence="6 8" id="KW-0326">Glycosidase</keyword>
<sequence length="472" mass="51532">MKGKRHFPLLAFVVFTVIFFLTFSMQVIDARKHHHHRKKGKSHKHQKSNGAANSPAPGPAPLPSYGFHPNSSGIFNVLSFGAKGDGGADDSKAFLAAWKAACNVPGATVEIPAELKFLVKPITFQGPCMPNLSFQIDGTLLAPPKISSWTKYSLFQWINFKWVHNFTIQGNGAVDGQGSSWWKANSKKFKHISNMKPTAIRFYASYNVTVRDIEITNSPQCHLKFDSSSGIKVDNVTISSPESSPNTDGIHLQNTQDVEIKYSNIGCGLRDLWGWDDCVSIQTGCSNIHIHHIDCGPGHGISIGGLGKDKSIGCVSDIIVEEISLQNTLAGVRIKTWQGGMGSVKNVTFSNIQVADVKVPMIIDQFYCDKNICKNQTGAVAISGVKYDQIIGTYSAQPVHLACSSDIPCTDVDLIDIQLKPSMRYGGFQPALCWNSYGKSQAPLLPSSIDSCLRRDHGSLVKRIAGFPEHIC</sequence>
<reference evidence="10 11" key="1">
    <citation type="journal article" date="2021" name="Commun. Biol.">
        <title>The genome of Shorea leprosula (Dipterocarpaceae) highlights the ecological relevance of drought in aseasonal tropical rainforests.</title>
        <authorList>
            <person name="Ng K.K.S."/>
            <person name="Kobayashi M.J."/>
            <person name="Fawcett J.A."/>
            <person name="Hatakeyama M."/>
            <person name="Paape T."/>
            <person name="Ng C.H."/>
            <person name="Ang C.C."/>
            <person name="Tnah L.H."/>
            <person name="Lee C.T."/>
            <person name="Nishiyama T."/>
            <person name="Sese J."/>
            <person name="O'Brien M.J."/>
            <person name="Copetti D."/>
            <person name="Mohd Noor M.I."/>
            <person name="Ong R.C."/>
            <person name="Putra M."/>
            <person name="Sireger I.Z."/>
            <person name="Indrioko S."/>
            <person name="Kosugi Y."/>
            <person name="Izuno A."/>
            <person name="Isagi Y."/>
            <person name="Lee S.L."/>
            <person name="Shimizu K.K."/>
        </authorList>
    </citation>
    <scope>NUCLEOTIDE SEQUENCE [LARGE SCALE GENOMIC DNA]</scope>
    <source>
        <strain evidence="10">214</strain>
    </source>
</reference>
<evidence type="ECO:0000256" key="1">
    <source>
        <dbReference type="ARBA" id="ARBA00004191"/>
    </source>
</evidence>
<evidence type="ECO:0000256" key="9">
    <source>
        <dbReference type="SAM" id="MobiDB-lite"/>
    </source>
</evidence>
<evidence type="ECO:0000256" key="4">
    <source>
        <dbReference type="ARBA" id="ARBA00022525"/>
    </source>
</evidence>
<dbReference type="InterPro" id="IPR012334">
    <property type="entry name" value="Pectin_lyas_fold"/>
</dbReference>
<evidence type="ECO:0000256" key="8">
    <source>
        <dbReference type="RuleBase" id="RU361169"/>
    </source>
</evidence>
<keyword evidence="4" id="KW-0964">Secreted</keyword>
<evidence type="ECO:0000313" key="11">
    <source>
        <dbReference type="Proteomes" id="UP001054252"/>
    </source>
</evidence>
<organism evidence="10 11">
    <name type="scientific">Rubroshorea leprosula</name>
    <dbReference type="NCBI Taxonomy" id="152421"/>
    <lineage>
        <taxon>Eukaryota</taxon>
        <taxon>Viridiplantae</taxon>
        <taxon>Streptophyta</taxon>
        <taxon>Embryophyta</taxon>
        <taxon>Tracheophyta</taxon>
        <taxon>Spermatophyta</taxon>
        <taxon>Magnoliopsida</taxon>
        <taxon>eudicotyledons</taxon>
        <taxon>Gunneridae</taxon>
        <taxon>Pentapetalae</taxon>
        <taxon>rosids</taxon>
        <taxon>malvids</taxon>
        <taxon>Malvales</taxon>
        <taxon>Dipterocarpaceae</taxon>
        <taxon>Rubroshorea</taxon>
    </lineage>
</organism>
<keyword evidence="5 8" id="KW-0378">Hydrolase</keyword>
<dbReference type="AlphaFoldDB" id="A0AAV5JUZ2"/>
<evidence type="ECO:0000256" key="7">
    <source>
        <dbReference type="ARBA" id="ARBA00023316"/>
    </source>
</evidence>
<evidence type="ECO:0000256" key="6">
    <source>
        <dbReference type="ARBA" id="ARBA00023295"/>
    </source>
</evidence>
<keyword evidence="3" id="KW-0134">Cell wall</keyword>
<dbReference type="Proteomes" id="UP001054252">
    <property type="component" value="Unassembled WGS sequence"/>
</dbReference>
<dbReference type="EMBL" id="BPVZ01000041">
    <property type="protein sequence ID" value="GKV14550.1"/>
    <property type="molecule type" value="Genomic_DNA"/>
</dbReference>
<evidence type="ECO:0008006" key="12">
    <source>
        <dbReference type="Google" id="ProtNLM"/>
    </source>
</evidence>
<comment type="subcellular location">
    <subcellularLocation>
        <location evidence="1">Secreted</location>
        <location evidence="1">Cell wall</location>
    </subcellularLocation>
</comment>
<dbReference type="GO" id="GO:0071555">
    <property type="term" value="P:cell wall organization"/>
    <property type="evidence" value="ECO:0007669"/>
    <property type="project" value="UniProtKB-KW"/>
</dbReference>
<evidence type="ECO:0000313" key="10">
    <source>
        <dbReference type="EMBL" id="GKV14550.1"/>
    </source>
</evidence>
<keyword evidence="7" id="KW-0961">Cell wall biogenesis/degradation</keyword>